<feature type="signal peptide" evidence="6">
    <location>
        <begin position="1"/>
        <end position="22"/>
    </location>
</feature>
<evidence type="ECO:0000256" key="3">
    <source>
        <dbReference type="ARBA" id="ARBA00022729"/>
    </source>
</evidence>
<dbReference type="KEGG" id="shx:MS3_00008529"/>
<dbReference type="CTD" id="75577825"/>
<comment type="subcellular location">
    <subcellularLocation>
        <location evidence="1">Secreted</location>
    </subcellularLocation>
</comment>
<sequence>MNRYIQYIILWLISITFTLVISNESVPAVQKNCAHLNDSCSRIFFRHCCDKLVCHGFFNGICVQCLGTNKLCIWSSDCCSGSCWFFHCQEKYSNVTTDIVNTTETQQNETTP</sequence>
<name>A0A922IK95_SCHHA</name>
<dbReference type="AlphaFoldDB" id="A0A922IK95"/>
<protein>
    <recommendedName>
        <fullName evidence="7">UPF0506 domain-containing protein</fullName>
    </recommendedName>
</protein>
<reference evidence="8" key="3">
    <citation type="submission" date="2021-06" db="EMBL/GenBank/DDBJ databases">
        <title>Chromosome-level genome assembly for S. haematobium.</title>
        <authorList>
            <person name="Stroehlein A.J."/>
        </authorList>
    </citation>
    <scope>NUCLEOTIDE SEQUENCE</scope>
</reference>
<feature type="domain" description="UPF0506" evidence="7">
    <location>
        <begin position="33"/>
        <end position="88"/>
    </location>
</feature>
<evidence type="ECO:0000256" key="2">
    <source>
        <dbReference type="ARBA" id="ARBA00022525"/>
    </source>
</evidence>
<dbReference type="OrthoDB" id="6224842at2759"/>
<accession>A0A922IK95</accession>
<reference evidence="8" key="2">
    <citation type="journal article" date="2019" name="Gigascience">
        <title>High-quality Schistosoma haematobium genome achieved by single-molecule and long-range sequencing.</title>
        <authorList>
            <person name="Stroehlein A.J."/>
            <person name="Korhonen P.K."/>
            <person name="Chong T.M."/>
            <person name="Lim Y.L."/>
            <person name="Chan K.G."/>
            <person name="Webster B."/>
            <person name="Rollinson D."/>
            <person name="Brindley P.J."/>
            <person name="Gasser R.B."/>
            <person name="Young N.D."/>
        </authorList>
    </citation>
    <scope>NUCLEOTIDE SEQUENCE</scope>
</reference>
<evidence type="ECO:0000256" key="1">
    <source>
        <dbReference type="ARBA" id="ARBA00004613"/>
    </source>
</evidence>
<evidence type="ECO:0000259" key="7">
    <source>
        <dbReference type="Pfam" id="PF11703"/>
    </source>
</evidence>
<keyword evidence="3 6" id="KW-0732">Signal</keyword>
<keyword evidence="9" id="KW-1185">Reference proteome</keyword>
<proteinExistence type="predicted"/>
<evidence type="ECO:0000313" key="8">
    <source>
        <dbReference type="EMBL" id="KAH9581359.1"/>
    </source>
</evidence>
<keyword evidence="2" id="KW-0964">Secreted</keyword>
<dbReference type="Pfam" id="PF11703">
    <property type="entry name" value="UPF0506"/>
    <property type="match status" value="1"/>
</dbReference>
<reference evidence="8" key="1">
    <citation type="journal article" date="2012" name="Nat. Genet.">
        <title>Whole-genome sequence of Schistosoma haematobium.</title>
        <authorList>
            <person name="Young N.D."/>
            <person name="Jex A.R."/>
            <person name="Li B."/>
            <person name="Liu S."/>
            <person name="Yang L."/>
            <person name="Xiong Z."/>
            <person name="Li Y."/>
            <person name="Cantacessi C."/>
            <person name="Hall R.S."/>
            <person name="Xu X."/>
            <person name="Chen F."/>
            <person name="Wu X."/>
            <person name="Zerlotini A."/>
            <person name="Oliveira G."/>
            <person name="Hofmann A."/>
            <person name="Zhang G."/>
            <person name="Fang X."/>
            <person name="Kang Y."/>
            <person name="Campbell B.E."/>
            <person name="Loukas A."/>
            <person name="Ranganathan S."/>
            <person name="Rollinson D."/>
            <person name="Rinaldi G."/>
            <person name="Brindley P.J."/>
            <person name="Yang H."/>
            <person name="Wang J."/>
            <person name="Wang J."/>
            <person name="Gasser R.B."/>
        </authorList>
    </citation>
    <scope>NUCLEOTIDE SEQUENCE</scope>
</reference>
<keyword evidence="4" id="KW-0960">Knottin</keyword>
<evidence type="ECO:0000256" key="4">
    <source>
        <dbReference type="ARBA" id="ARBA00022854"/>
    </source>
</evidence>
<gene>
    <name evidence="8" type="ORF">MS3_00008529</name>
</gene>
<comment type="caution">
    <text evidence="8">The sequence shown here is derived from an EMBL/GenBank/DDBJ whole genome shotgun (WGS) entry which is preliminary data.</text>
</comment>
<dbReference type="RefSeq" id="XP_051065477.1">
    <property type="nucleotide sequence ID" value="XM_051216858.1"/>
</dbReference>
<feature type="chain" id="PRO_5037894400" description="UPF0506 domain-containing protein" evidence="6">
    <location>
        <begin position="23"/>
        <end position="112"/>
    </location>
</feature>
<dbReference type="GeneID" id="75577825"/>
<keyword evidence="5" id="KW-1015">Disulfide bond</keyword>
<organism evidence="8 9">
    <name type="scientific">Schistosoma haematobium</name>
    <name type="common">Blood fluke</name>
    <dbReference type="NCBI Taxonomy" id="6185"/>
    <lineage>
        <taxon>Eukaryota</taxon>
        <taxon>Metazoa</taxon>
        <taxon>Spiralia</taxon>
        <taxon>Lophotrochozoa</taxon>
        <taxon>Platyhelminthes</taxon>
        <taxon>Trematoda</taxon>
        <taxon>Digenea</taxon>
        <taxon>Strigeidida</taxon>
        <taxon>Schistosomatoidea</taxon>
        <taxon>Schistosomatidae</taxon>
        <taxon>Schistosoma</taxon>
    </lineage>
</organism>
<dbReference type="EMBL" id="AMPZ03000006">
    <property type="protein sequence ID" value="KAH9581359.1"/>
    <property type="molecule type" value="Genomic_DNA"/>
</dbReference>
<dbReference type="GO" id="GO:0005576">
    <property type="term" value="C:extracellular region"/>
    <property type="evidence" value="ECO:0007669"/>
    <property type="project" value="UniProtKB-SubCell"/>
</dbReference>
<reference evidence="8" key="4">
    <citation type="journal article" date="2022" name="PLoS Pathog.">
        <title>Chromosome-level genome of Schistosoma haematobium underpins genome-wide explorations of molecular variation.</title>
        <authorList>
            <person name="Stroehlein A.J."/>
            <person name="Korhonen P.K."/>
            <person name="Lee V.V."/>
            <person name="Ralph S.A."/>
            <person name="Mentink-Kane M."/>
            <person name="You H."/>
            <person name="McManus D.P."/>
            <person name="Tchuente L.T."/>
            <person name="Stothard J.R."/>
            <person name="Kaur P."/>
            <person name="Dudchenko O."/>
            <person name="Aiden E.L."/>
            <person name="Yang B."/>
            <person name="Yang H."/>
            <person name="Emery A.M."/>
            <person name="Webster B.L."/>
            <person name="Brindley P.J."/>
            <person name="Rollinson D."/>
            <person name="Chang B.C.H."/>
            <person name="Gasser R.B."/>
            <person name="Young N.D."/>
        </authorList>
    </citation>
    <scope>NUCLEOTIDE SEQUENCE</scope>
</reference>
<evidence type="ECO:0000313" key="9">
    <source>
        <dbReference type="Proteomes" id="UP000471633"/>
    </source>
</evidence>
<dbReference type="InterPro" id="IPR021712">
    <property type="entry name" value="UPF0506"/>
</dbReference>
<evidence type="ECO:0000256" key="5">
    <source>
        <dbReference type="ARBA" id="ARBA00023157"/>
    </source>
</evidence>
<dbReference type="Proteomes" id="UP000471633">
    <property type="component" value="Unassembled WGS sequence"/>
</dbReference>
<evidence type="ECO:0000256" key="6">
    <source>
        <dbReference type="SAM" id="SignalP"/>
    </source>
</evidence>